<proteinExistence type="predicted"/>
<feature type="compositionally biased region" description="Low complexity" evidence="1">
    <location>
        <begin position="523"/>
        <end position="546"/>
    </location>
</feature>
<evidence type="ECO:0000256" key="2">
    <source>
        <dbReference type="SAM" id="SignalP"/>
    </source>
</evidence>
<feature type="compositionally biased region" description="Polar residues" evidence="1">
    <location>
        <begin position="698"/>
        <end position="709"/>
    </location>
</feature>
<dbReference type="AlphaFoldDB" id="A0A1Y6LUJ2"/>
<organism evidence="3 4">
    <name type="scientific">Zymoseptoria tritici ST99CH_1A5</name>
    <dbReference type="NCBI Taxonomy" id="1276529"/>
    <lineage>
        <taxon>Eukaryota</taxon>
        <taxon>Fungi</taxon>
        <taxon>Dikarya</taxon>
        <taxon>Ascomycota</taxon>
        <taxon>Pezizomycotina</taxon>
        <taxon>Dothideomycetes</taxon>
        <taxon>Dothideomycetidae</taxon>
        <taxon>Mycosphaerellales</taxon>
        <taxon>Mycosphaerellaceae</taxon>
        <taxon>Zymoseptoria</taxon>
    </lineage>
</organism>
<feature type="chain" id="PRO_5012554537" description="Apple domain-containing protein" evidence="2">
    <location>
        <begin position="17"/>
        <end position="1220"/>
    </location>
</feature>
<feature type="region of interest" description="Disordered" evidence="1">
    <location>
        <begin position="332"/>
        <end position="382"/>
    </location>
</feature>
<dbReference type="EMBL" id="LT882682">
    <property type="protein sequence ID" value="SMY26331.1"/>
    <property type="molecule type" value="Genomic_DNA"/>
</dbReference>
<dbReference type="Proteomes" id="UP000215453">
    <property type="component" value="Chromosome 7"/>
</dbReference>
<sequence>MRLIQGVLLLGAVALGNPVAELQDRQAPAASACSTLAGRCTRVSSLRSSASAFCGSLGFGTLINTVTTTVVVRRTQISTVTTTTRTTTFTAPTSTSTITSSRTSYTTLTTNISRTSSITLFRSVTGILESCPGTTSSDMDSSSTITSSSEVCGPTPGTACPTPTRTEITSNGIVTAYDMCNVRFIPSDVDSQNKSRYERFNDGSKDDCAARCTGSCAAFDYYLDGANIFCETMAAVVSVYAGAECDPSSLWGGYLRISTRAATTTTASRTSTTPARITSSTPTSVRASVTSLASVAISTTARTSSTTFTSTPTRAAASSSITAGIPGSLTTSSMVASSGSSTTSRSPAAGSTTAGVSSITASTRISATSPTTTSSATTQTITSADSAQPMGLGCSNPDVTTMTYGSIASAYNYCIGARLLYPRIQDGDGYGVFVDSVNDCASRCTGLCRAFNYDGAYGDSDRKFCELMPNWTGANPSQPGSYYRTAYALRSTSTVTITSTAEAGLITELSSFEYTTTSQVSSTTTASSVPTQTPSSPTTKATTTPPLSMSSTVLTTDRCPMPTRIEVTTSSVVTAYDSCNGFMDSLDASLGYQNGVTNIAQCAARCTGSCVAFDWSGVSCFTIGRVRALTIISSGSYTAFSIVSTRPLNVAITTTQSSTTQEPTTSVQSTTFGTSTSASIGTPTTSSSATSSSADTSIPLSTSATTPAITQAPRGPGCPTPTRTEITQTGIATLYDYCNAYMAQNAPVGDVYEWRIPRDACAARCTGDCFAFNYLVDGGTTSCQTITASVSTVREYDYSWRAYSQVGTRIVTGPEASATLDKFLGCANPSRTTFSQSQVATVYNYCTGSYLQYDPGYSGQMYAVAPGDPSRCAALCTDQPYGCQGFNYVDRSTTAECHTLRGVWGQNTGVVSATAYQFVSTSTLPGVTSTTSARAPAVGVLDGLRLARRHDDAQPIEKRQAASSVKPACLAATNAMQTTAACKCIILSPTVTTATTIRATSTSIKIVVTTRRMIKSSTFTPTTSVTAYQDTVISRTRVITSVRRMTVISPTTVAWALAPAATPTAFYIIGGDNGDLHARWHTEDDDHLGNIDFNQPGYLDASLFSLDGNGKLGLTGFSDNTDVYPVRGELVSHPDHQLMIMQAADDGSGEPTTCSIDGTKDGMCRMSCKSGDFSVNEVQGGSWTMWQSGAVSDSGFTNYIYAVEDPWEWEVEGKRKKSKK</sequence>
<evidence type="ECO:0000313" key="4">
    <source>
        <dbReference type="Proteomes" id="UP000215453"/>
    </source>
</evidence>
<feature type="compositionally biased region" description="Low complexity" evidence="1">
    <location>
        <begin position="654"/>
        <end position="697"/>
    </location>
</feature>
<feature type="compositionally biased region" description="Low complexity" evidence="1">
    <location>
        <begin position="713"/>
        <end position="724"/>
    </location>
</feature>
<keyword evidence="2" id="KW-0732">Signal</keyword>
<name>A0A1Y6LUJ2_ZYMTR</name>
<gene>
    <name evidence="3" type="ORF">ZT1A5_G7774</name>
</gene>
<protein>
    <recommendedName>
        <fullName evidence="5">Apple domain-containing protein</fullName>
    </recommendedName>
</protein>
<reference evidence="3 4" key="1">
    <citation type="submission" date="2016-10" db="EMBL/GenBank/DDBJ databases">
        <authorList>
            <person name="Varghese N."/>
        </authorList>
    </citation>
    <scope>NUCLEOTIDE SEQUENCE [LARGE SCALE GENOMIC DNA]</scope>
</reference>
<evidence type="ECO:0000256" key="1">
    <source>
        <dbReference type="SAM" id="MobiDB-lite"/>
    </source>
</evidence>
<evidence type="ECO:0008006" key="5">
    <source>
        <dbReference type="Google" id="ProtNLM"/>
    </source>
</evidence>
<accession>A0A1Y6LUJ2</accession>
<feature type="region of interest" description="Disordered" evidence="1">
    <location>
        <begin position="523"/>
        <end position="555"/>
    </location>
</feature>
<evidence type="ECO:0000313" key="3">
    <source>
        <dbReference type="EMBL" id="SMY26331.1"/>
    </source>
</evidence>
<feature type="signal peptide" evidence="2">
    <location>
        <begin position="1"/>
        <end position="16"/>
    </location>
</feature>
<feature type="region of interest" description="Disordered" evidence="1">
    <location>
        <begin position="654"/>
        <end position="724"/>
    </location>
</feature>